<dbReference type="GeneID" id="6017840"/>
<feature type="chain" id="PRO_5002724820" evidence="1">
    <location>
        <begin position="20"/>
        <end position="125"/>
    </location>
</feature>
<proteinExistence type="predicted"/>
<sequence length="125" mass="12755">MKLLTSVLAFSLSLGVAQAALNGPCTIPGVGPGTCLRTADCAAGGGGSFTGYCPRDPADVKCCFKRCPGANGTGRCRPIIDCVSGRTLTGYCPGPATVKCCMPLLLRKDDGASEELPLPEAEESE</sequence>
<dbReference type="InParanoid" id="A8PG79"/>
<comment type="caution">
    <text evidence="2">The sequence shown here is derived from an EMBL/GenBank/DDBJ whole genome shotgun (WGS) entry which is preliminary data.</text>
</comment>
<dbReference type="VEuPathDB" id="FungiDB:CC1G_08310"/>
<feature type="signal peptide" evidence="1">
    <location>
        <begin position="1"/>
        <end position="19"/>
    </location>
</feature>
<dbReference type="RefSeq" id="XP_001841166.1">
    <property type="nucleotide sequence ID" value="XM_001841114.1"/>
</dbReference>
<dbReference type="EMBL" id="AACS02000002">
    <property type="protein sequence ID" value="EAU80703.1"/>
    <property type="molecule type" value="Genomic_DNA"/>
</dbReference>
<evidence type="ECO:0000313" key="2">
    <source>
        <dbReference type="EMBL" id="EAU80703.1"/>
    </source>
</evidence>
<keyword evidence="3" id="KW-1185">Reference proteome</keyword>
<dbReference type="KEGG" id="cci:CC1G_08310"/>
<dbReference type="Proteomes" id="UP000001861">
    <property type="component" value="Unassembled WGS sequence"/>
</dbReference>
<dbReference type="OMA" id="TINGGCP"/>
<name>A8PG79_COPC7</name>
<keyword evidence="1" id="KW-0732">Signal</keyword>
<dbReference type="AlphaFoldDB" id="A8PG79"/>
<organism evidence="2 3">
    <name type="scientific">Coprinopsis cinerea (strain Okayama-7 / 130 / ATCC MYA-4618 / FGSC 9003)</name>
    <name type="common">Inky cap fungus</name>
    <name type="synonym">Hormographiella aspergillata</name>
    <dbReference type="NCBI Taxonomy" id="240176"/>
    <lineage>
        <taxon>Eukaryota</taxon>
        <taxon>Fungi</taxon>
        <taxon>Dikarya</taxon>
        <taxon>Basidiomycota</taxon>
        <taxon>Agaricomycotina</taxon>
        <taxon>Agaricomycetes</taxon>
        <taxon>Agaricomycetidae</taxon>
        <taxon>Agaricales</taxon>
        <taxon>Agaricineae</taxon>
        <taxon>Psathyrellaceae</taxon>
        <taxon>Coprinopsis</taxon>
    </lineage>
</organism>
<reference evidence="2 3" key="1">
    <citation type="journal article" date="2010" name="Proc. Natl. Acad. Sci. U.S.A.">
        <title>Insights into evolution of multicellular fungi from the assembled chromosomes of the mushroom Coprinopsis cinerea (Coprinus cinereus).</title>
        <authorList>
            <person name="Stajich J.E."/>
            <person name="Wilke S.K."/>
            <person name="Ahren D."/>
            <person name="Au C.H."/>
            <person name="Birren B.W."/>
            <person name="Borodovsky M."/>
            <person name="Burns C."/>
            <person name="Canback B."/>
            <person name="Casselton L.A."/>
            <person name="Cheng C.K."/>
            <person name="Deng J."/>
            <person name="Dietrich F.S."/>
            <person name="Fargo D.C."/>
            <person name="Farman M.L."/>
            <person name="Gathman A.C."/>
            <person name="Goldberg J."/>
            <person name="Guigo R."/>
            <person name="Hoegger P.J."/>
            <person name="Hooker J.B."/>
            <person name="Huggins A."/>
            <person name="James T.Y."/>
            <person name="Kamada T."/>
            <person name="Kilaru S."/>
            <person name="Kodira C."/>
            <person name="Kues U."/>
            <person name="Kupfer D."/>
            <person name="Kwan H.S."/>
            <person name="Lomsadze A."/>
            <person name="Li W."/>
            <person name="Lilly W.W."/>
            <person name="Ma L.J."/>
            <person name="Mackey A.J."/>
            <person name="Manning G."/>
            <person name="Martin F."/>
            <person name="Muraguchi H."/>
            <person name="Natvig D.O."/>
            <person name="Palmerini H."/>
            <person name="Ramesh M.A."/>
            <person name="Rehmeyer C.J."/>
            <person name="Roe B.A."/>
            <person name="Shenoy N."/>
            <person name="Stanke M."/>
            <person name="Ter-Hovhannisyan V."/>
            <person name="Tunlid A."/>
            <person name="Velagapudi R."/>
            <person name="Vision T.J."/>
            <person name="Zeng Q."/>
            <person name="Zolan M.E."/>
            <person name="Pukkila P.J."/>
        </authorList>
    </citation>
    <scope>NUCLEOTIDE SEQUENCE [LARGE SCALE GENOMIC DNA]</scope>
    <source>
        <strain evidence="3">Okayama-7 / 130 / ATCC MYA-4618 / FGSC 9003</strain>
    </source>
</reference>
<gene>
    <name evidence="2" type="ORF">CC1G_08310</name>
</gene>
<evidence type="ECO:0000313" key="3">
    <source>
        <dbReference type="Proteomes" id="UP000001861"/>
    </source>
</evidence>
<evidence type="ECO:0000256" key="1">
    <source>
        <dbReference type="SAM" id="SignalP"/>
    </source>
</evidence>
<protein>
    <submittedName>
        <fullName evidence="2">Uncharacterized protein</fullName>
    </submittedName>
</protein>
<dbReference type="OrthoDB" id="2251794at2759"/>
<accession>A8PG79</accession>